<protein>
    <submittedName>
        <fullName evidence="1">Uncharacterized protein</fullName>
    </submittedName>
</protein>
<name>A0A921S5C9_SORBI</name>
<proteinExistence type="predicted"/>
<dbReference type="EMBL" id="CM027680">
    <property type="protein sequence ID" value="KAG0552314.1"/>
    <property type="molecule type" value="Genomic_DNA"/>
</dbReference>
<organism evidence="1 2">
    <name type="scientific">Sorghum bicolor</name>
    <name type="common">Sorghum</name>
    <name type="synonym">Sorghum vulgare</name>
    <dbReference type="NCBI Taxonomy" id="4558"/>
    <lineage>
        <taxon>Eukaryota</taxon>
        <taxon>Viridiplantae</taxon>
        <taxon>Streptophyta</taxon>
        <taxon>Embryophyta</taxon>
        <taxon>Tracheophyta</taxon>
        <taxon>Spermatophyta</taxon>
        <taxon>Magnoliopsida</taxon>
        <taxon>Liliopsida</taxon>
        <taxon>Poales</taxon>
        <taxon>Poaceae</taxon>
        <taxon>PACMAD clade</taxon>
        <taxon>Panicoideae</taxon>
        <taxon>Andropogonodae</taxon>
        <taxon>Andropogoneae</taxon>
        <taxon>Sorghinae</taxon>
        <taxon>Sorghum</taxon>
    </lineage>
</organism>
<dbReference type="Proteomes" id="UP000807115">
    <property type="component" value="Chromosome 1"/>
</dbReference>
<sequence length="66" mass="7406">MSEAAAAIDQFSRFIEKRGLFGDREARWSALNGKTSTVRLTETRTMLFGEARWQADYSLSSASDVD</sequence>
<evidence type="ECO:0000313" key="1">
    <source>
        <dbReference type="EMBL" id="KAG0552314.1"/>
    </source>
</evidence>
<accession>A0A921S5C9</accession>
<evidence type="ECO:0000313" key="2">
    <source>
        <dbReference type="Proteomes" id="UP000807115"/>
    </source>
</evidence>
<comment type="caution">
    <text evidence="1">The sequence shown here is derived from an EMBL/GenBank/DDBJ whole genome shotgun (WGS) entry which is preliminary data.</text>
</comment>
<dbReference type="AlphaFoldDB" id="A0A921S5C9"/>
<reference evidence="1" key="1">
    <citation type="journal article" date="2019" name="BMC Genomics">
        <title>A new reference genome for Sorghum bicolor reveals high levels of sequence similarity between sweet and grain genotypes: implications for the genetics of sugar metabolism.</title>
        <authorList>
            <person name="Cooper E.A."/>
            <person name="Brenton Z.W."/>
            <person name="Flinn B.S."/>
            <person name="Jenkins J."/>
            <person name="Shu S."/>
            <person name="Flowers D."/>
            <person name="Luo F."/>
            <person name="Wang Y."/>
            <person name="Xia P."/>
            <person name="Barry K."/>
            <person name="Daum C."/>
            <person name="Lipzen A."/>
            <person name="Yoshinaga Y."/>
            <person name="Schmutz J."/>
            <person name="Saski C."/>
            <person name="Vermerris W."/>
            <person name="Kresovich S."/>
        </authorList>
    </citation>
    <scope>NUCLEOTIDE SEQUENCE</scope>
</reference>
<reference evidence="1" key="2">
    <citation type="submission" date="2020-10" db="EMBL/GenBank/DDBJ databases">
        <authorList>
            <person name="Cooper E.A."/>
            <person name="Brenton Z.W."/>
            <person name="Flinn B.S."/>
            <person name="Jenkins J."/>
            <person name="Shu S."/>
            <person name="Flowers D."/>
            <person name="Luo F."/>
            <person name="Wang Y."/>
            <person name="Xia P."/>
            <person name="Barry K."/>
            <person name="Daum C."/>
            <person name="Lipzen A."/>
            <person name="Yoshinaga Y."/>
            <person name="Schmutz J."/>
            <person name="Saski C."/>
            <person name="Vermerris W."/>
            <person name="Kresovich S."/>
        </authorList>
    </citation>
    <scope>NUCLEOTIDE SEQUENCE</scope>
</reference>
<gene>
    <name evidence="1" type="ORF">BDA96_01G497500</name>
</gene>